<dbReference type="GO" id="GO:0140359">
    <property type="term" value="F:ABC-type transporter activity"/>
    <property type="evidence" value="ECO:0007669"/>
    <property type="project" value="InterPro"/>
</dbReference>
<dbReference type="AlphaFoldDB" id="A0A8J8MJM6"/>
<organism evidence="10 11">
    <name type="scientific">Vallitalea pronyensis</name>
    <dbReference type="NCBI Taxonomy" id="1348613"/>
    <lineage>
        <taxon>Bacteria</taxon>
        <taxon>Bacillati</taxon>
        <taxon>Bacillota</taxon>
        <taxon>Clostridia</taxon>
        <taxon>Lachnospirales</taxon>
        <taxon>Vallitaleaceae</taxon>
        <taxon>Vallitalea</taxon>
    </lineage>
</organism>
<evidence type="ECO:0000256" key="8">
    <source>
        <dbReference type="SAM" id="Phobius"/>
    </source>
</evidence>
<evidence type="ECO:0000256" key="4">
    <source>
        <dbReference type="ARBA" id="ARBA00022475"/>
    </source>
</evidence>
<dbReference type="Gene3D" id="3.40.1710.10">
    <property type="entry name" value="abc type-2 transporter like domain"/>
    <property type="match status" value="1"/>
</dbReference>
<keyword evidence="4" id="KW-1003">Cell membrane</keyword>
<dbReference type="PROSITE" id="PS51012">
    <property type="entry name" value="ABC_TM2"/>
    <property type="match status" value="1"/>
</dbReference>
<evidence type="ECO:0000256" key="3">
    <source>
        <dbReference type="ARBA" id="ARBA00022448"/>
    </source>
</evidence>
<evidence type="ECO:0000256" key="7">
    <source>
        <dbReference type="ARBA" id="ARBA00023136"/>
    </source>
</evidence>
<name>A0A8J8MJM6_9FIRM</name>
<dbReference type="KEGG" id="vpy:HZI73_09400"/>
<evidence type="ECO:0000259" key="9">
    <source>
        <dbReference type="PROSITE" id="PS51012"/>
    </source>
</evidence>
<reference evidence="10" key="1">
    <citation type="submission" date="2020-07" db="EMBL/GenBank/DDBJ databases">
        <title>Vallitalea pronyensis genome.</title>
        <authorList>
            <person name="Postec A."/>
        </authorList>
    </citation>
    <scope>NUCLEOTIDE SEQUENCE</scope>
    <source>
        <strain evidence="10">FatNI3</strain>
    </source>
</reference>
<keyword evidence="5 8" id="KW-0812">Transmembrane</keyword>
<evidence type="ECO:0000256" key="5">
    <source>
        <dbReference type="ARBA" id="ARBA00022692"/>
    </source>
</evidence>
<evidence type="ECO:0000256" key="6">
    <source>
        <dbReference type="ARBA" id="ARBA00022989"/>
    </source>
</evidence>
<keyword evidence="6 8" id="KW-1133">Transmembrane helix</keyword>
<comment type="subcellular location">
    <subcellularLocation>
        <location evidence="1">Cell membrane</location>
        <topology evidence="1">Multi-pass membrane protein</topology>
    </subcellularLocation>
</comment>
<dbReference type="EMBL" id="CP058649">
    <property type="protein sequence ID" value="QUI22503.1"/>
    <property type="molecule type" value="Genomic_DNA"/>
</dbReference>
<dbReference type="PANTHER" id="PTHR30294:SF45">
    <property type="entry name" value="LINEARMYCIN RESISTANCE PERMEASE PROTEIN LNRN"/>
    <property type="match status" value="1"/>
</dbReference>
<evidence type="ECO:0000313" key="11">
    <source>
        <dbReference type="Proteomes" id="UP000683246"/>
    </source>
</evidence>
<evidence type="ECO:0000256" key="2">
    <source>
        <dbReference type="ARBA" id="ARBA00007783"/>
    </source>
</evidence>
<proteinExistence type="inferred from homology"/>
<keyword evidence="11" id="KW-1185">Reference proteome</keyword>
<gene>
    <name evidence="10" type="ORF">HZI73_09400</name>
</gene>
<feature type="transmembrane region" description="Helical" evidence="8">
    <location>
        <begin position="186"/>
        <end position="205"/>
    </location>
</feature>
<feature type="transmembrane region" description="Helical" evidence="8">
    <location>
        <begin position="292"/>
        <end position="313"/>
    </location>
</feature>
<keyword evidence="3" id="KW-0813">Transport</keyword>
<comment type="similarity">
    <text evidence="2">Belongs to the ABC-2 integral membrane protein family.</text>
</comment>
<sequence length="378" mass="42585">MGKIILVIKTILKRMFKKPSSFFLYLILPIAVSIGMYLLFNLEDHDKTNITVVDADQTMLSRSLIGNFEGTDGFDISHVHLSYLHEHMMDTGTSLAYIIPSGFEKAILAGEKPALEILSVGDQDTIWLDEILSAHVDTLMMMAEASNFQKKPLYEKIYQLKDGRVNYESTLIQDEAKKKSVTVRTFGNYMVVLLISTFTIPFQILNEKRQGTFARIGMSPIHPKSYIFANIIANVLVMMVQVGVVLLTLKFVLGAVFFVNPFIIYLILILFALCGISLGVFIAAYSKNTNAAGAFMGIIVSPSCMIAGCLWPIEFMPEYMQKIAYITPHRWTLDAISTIQANQNFVEILPHLLVVLSFTVLFFLIAVYKFKHEDKLYA</sequence>
<dbReference type="InterPro" id="IPR051449">
    <property type="entry name" value="ABC-2_transporter_component"/>
</dbReference>
<evidence type="ECO:0000313" key="10">
    <source>
        <dbReference type="EMBL" id="QUI22503.1"/>
    </source>
</evidence>
<dbReference type="InterPro" id="IPR013525">
    <property type="entry name" value="ABC2_TM"/>
</dbReference>
<accession>A0A8J8MJM6</accession>
<protein>
    <submittedName>
        <fullName evidence="10">ABC transporter permease</fullName>
    </submittedName>
</protein>
<feature type="transmembrane region" description="Helical" evidence="8">
    <location>
        <begin position="262"/>
        <end position="285"/>
    </location>
</feature>
<keyword evidence="7 8" id="KW-0472">Membrane</keyword>
<dbReference type="Pfam" id="PF12698">
    <property type="entry name" value="ABC2_membrane_3"/>
    <property type="match status" value="1"/>
</dbReference>
<dbReference type="RefSeq" id="WP_212697992.1">
    <property type="nucleotide sequence ID" value="NZ_CP058649.1"/>
</dbReference>
<feature type="domain" description="ABC transmembrane type-2" evidence="9">
    <location>
        <begin position="142"/>
        <end position="373"/>
    </location>
</feature>
<dbReference type="GO" id="GO:0005886">
    <property type="term" value="C:plasma membrane"/>
    <property type="evidence" value="ECO:0007669"/>
    <property type="project" value="UniProtKB-SubCell"/>
</dbReference>
<dbReference type="InterPro" id="IPR047817">
    <property type="entry name" value="ABC2_TM_bact-type"/>
</dbReference>
<dbReference type="PANTHER" id="PTHR30294">
    <property type="entry name" value="MEMBRANE COMPONENT OF ABC TRANSPORTER YHHJ-RELATED"/>
    <property type="match status" value="1"/>
</dbReference>
<dbReference type="Proteomes" id="UP000683246">
    <property type="component" value="Chromosome"/>
</dbReference>
<feature type="transmembrane region" description="Helical" evidence="8">
    <location>
        <begin position="348"/>
        <end position="368"/>
    </location>
</feature>
<feature type="transmembrane region" description="Helical" evidence="8">
    <location>
        <begin position="21"/>
        <end position="40"/>
    </location>
</feature>
<feature type="transmembrane region" description="Helical" evidence="8">
    <location>
        <begin position="226"/>
        <end position="256"/>
    </location>
</feature>
<evidence type="ECO:0000256" key="1">
    <source>
        <dbReference type="ARBA" id="ARBA00004651"/>
    </source>
</evidence>